<keyword evidence="4" id="KW-0508">mRNA splicing</keyword>
<dbReference type="PANTHER" id="PTHR17204">
    <property type="entry name" value="PRE-MRNA PROCESSING PROTEIN PRP39-RELATED"/>
    <property type="match status" value="1"/>
</dbReference>
<dbReference type="InterPro" id="IPR059164">
    <property type="entry name" value="HAT_PRP39_C"/>
</dbReference>
<dbReference type="SUPFAM" id="SSF48452">
    <property type="entry name" value="TPR-like"/>
    <property type="match status" value="1"/>
</dbReference>
<evidence type="ECO:0008006" key="8">
    <source>
        <dbReference type="Google" id="ProtNLM"/>
    </source>
</evidence>
<comment type="subcellular location">
    <subcellularLocation>
        <location evidence="1">Nucleus</location>
    </subcellularLocation>
</comment>
<reference evidence="6 7" key="1">
    <citation type="submission" date="2024-05" db="EMBL/GenBank/DDBJ databases">
        <title>Haplotype-resolved chromosome-level genome assembly of Huyou (Citrus changshanensis).</title>
        <authorList>
            <person name="Miao C."/>
            <person name="Chen W."/>
            <person name="Wu Y."/>
            <person name="Wang L."/>
            <person name="Zhao S."/>
            <person name="Grierson D."/>
            <person name="Xu C."/>
            <person name="Chen K."/>
        </authorList>
    </citation>
    <scope>NUCLEOTIDE SEQUENCE [LARGE SCALE GENOMIC DNA]</scope>
    <source>
        <strain evidence="6">01-14</strain>
        <tissue evidence="6">Leaf</tissue>
    </source>
</reference>
<evidence type="ECO:0000256" key="4">
    <source>
        <dbReference type="ARBA" id="ARBA00023187"/>
    </source>
</evidence>
<evidence type="ECO:0000256" key="1">
    <source>
        <dbReference type="ARBA" id="ARBA00004123"/>
    </source>
</evidence>
<protein>
    <recommendedName>
        <fullName evidence="8">Squamous cell carcinoma antigen recognized by T-cells 3</fullName>
    </recommendedName>
</protein>
<dbReference type="InterPro" id="IPR029063">
    <property type="entry name" value="SAM-dependent_MTases_sf"/>
</dbReference>
<dbReference type="Proteomes" id="UP001428341">
    <property type="component" value="Unassembled WGS sequence"/>
</dbReference>
<keyword evidence="5" id="KW-0539">Nucleus</keyword>
<evidence type="ECO:0000313" key="6">
    <source>
        <dbReference type="EMBL" id="KAK9213729.1"/>
    </source>
</evidence>
<proteinExistence type="predicted"/>
<dbReference type="Gene3D" id="3.40.50.150">
    <property type="entry name" value="Vaccinia Virus protein VP39"/>
    <property type="match status" value="1"/>
</dbReference>
<evidence type="ECO:0000313" key="7">
    <source>
        <dbReference type="Proteomes" id="UP001428341"/>
    </source>
</evidence>
<dbReference type="InterPro" id="IPR011990">
    <property type="entry name" value="TPR-like_helical_dom_sf"/>
</dbReference>
<name>A0AAP0MJW9_9ROSI</name>
<dbReference type="GO" id="GO:0006397">
    <property type="term" value="P:mRNA processing"/>
    <property type="evidence" value="ECO:0007669"/>
    <property type="project" value="UniProtKB-KW"/>
</dbReference>
<dbReference type="PANTHER" id="PTHR17204:SF25">
    <property type="entry name" value="RRM DOMAIN-CONTAINING PROTEIN"/>
    <property type="match status" value="1"/>
</dbReference>
<dbReference type="GO" id="GO:0005634">
    <property type="term" value="C:nucleus"/>
    <property type="evidence" value="ECO:0007669"/>
    <property type="project" value="UniProtKB-SubCell"/>
</dbReference>
<organism evidence="6 7">
    <name type="scientific">Citrus x changshan-huyou</name>
    <dbReference type="NCBI Taxonomy" id="2935761"/>
    <lineage>
        <taxon>Eukaryota</taxon>
        <taxon>Viridiplantae</taxon>
        <taxon>Streptophyta</taxon>
        <taxon>Embryophyta</taxon>
        <taxon>Tracheophyta</taxon>
        <taxon>Spermatophyta</taxon>
        <taxon>Magnoliopsida</taxon>
        <taxon>eudicotyledons</taxon>
        <taxon>Gunneridae</taxon>
        <taxon>Pentapetalae</taxon>
        <taxon>rosids</taxon>
        <taxon>malvids</taxon>
        <taxon>Sapindales</taxon>
        <taxon>Rutaceae</taxon>
        <taxon>Aurantioideae</taxon>
        <taxon>Citrus</taxon>
    </lineage>
</organism>
<keyword evidence="7" id="KW-1185">Reference proteome</keyword>
<keyword evidence="2" id="KW-0507">mRNA processing</keyword>
<dbReference type="EMBL" id="JBCGBO010000003">
    <property type="protein sequence ID" value="KAK9213729.1"/>
    <property type="molecule type" value="Genomic_DNA"/>
</dbReference>
<dbReference type="AlphaFoldDB" id="A0AAP0MJW9"/>
<sequence length="661" mass="76493">MELQTLQYQLSNEPSNYDTHVQYIKVLRKMGEIEKLRQAREAMNEIFPLTPAMWREWARDEASISTGPEALLGVEKIYERGVSDYLARNLFERAITAAGLHVSEGSKIWELYREFELAIFCRIDETNLKEKEKQVQRIRSIFRHQLSVPLANSSTTFLAYKSWEVEQGAVLDVESSNLDGMSSNVASAYQKALEMCNARAYLEELISRQDLSDSEKFQQYMIYLNYEQSSGDPGRVQLLYERAITGFPVSSDLWLDYTRYLDKTLKVGNFVRDVYSRATKNCPWVGELWVRSFLSLECSCASEEEISTVFEKSLLCAFSTFEERASDYLSEQMKSTNGLLHLYAYWARLEQSMGKDTVSARSVWERLLKISGTMLEAWQSYISMEIELGHINEARSIDKRCYSRRFTSTVAEREKQIKMEPKEKTLATIPKEEEDGDIAMPDVKNNPKPTTKATLRTRAMPLTRTLTLTQKMKQNRTWSFKPYSISYPMNPPITTPMFKFMPDYGCWIFCFDTLLFLSIGYQGRKKIDTDGHPQHFYPRRLVNSLSMKDKAVAELGCGNGWITIAVAEKWLPLKFCWFVVLMPSYGLDINPRAIKISWIQLYLNALDESFSKLFRHCHCKRSFVLMVICGARKEGQPVYDAVKKTLLDRVEFDESDLLAYC</sequence>
<accession>A0AAP0MJW9</accession>
<dbReference type="InterPro" id="IPR003107">
    <property type="entry name" value="HAT"/>
</dbReference>
<dbReference type="SMART" id="SM00386">
    <property type="entry name" value="HAT"/>
    <property type="match status" value="6"/>
</dbReference>
<keyword evidence="3" id="KW-0677">Repeat</keyword>
<dbReference type="Pfam" id="PF23241">
    <property type="entry name" value="HAT_PRP39_C"/>
    <property type="match status" value="1"/>
</dbReference>
<evidence type="ECO:0000256" key="5">
    <source>
        <dbReference type="ARBA" id="ARBA00023242"/>
    </source>
</evidence>
<dbReference type="Gene3D" id="1.25.40.10">
    <property type="entry name" value="Tetratricopeptide repeat domain"/>
    <property type="match status" value="3"/>
</dbReference>
<comment type="caution">
    <text evidence="6">The sequence shown here is derived from an EMBL/GenBank/DDBJ whole genome shotgun (WGS) entry which is preliminary data.</text>
</comment>
<evidence type="ECO:0000256" key="3">
    <source>
        <dbReference type="ARBA" id="ARBA00022737"/>
    </source>
</evidence>
<evidence type="ECO:0000256" key="2">
    <source>
        <dbReference type="ARBA" id="ARBA00022664"/>
    </source>
</evidence>
<dbReference type="SUPFAM" id="SSF53335">
    <property type="entry name" value="S-adenosyl-L-methionine-dependent methyltransferases"/>
    <property type="match status" value="1"/>
</dbReference>
<gene>
    <name evidence="6" type="ORF">WN944_005714</name>
</gene>
<dbReference type="GO" id="GO:0008380">
    <property type="term" value="P:RNA splicing"/>
    <property type="evidence" value="ECO:0007669"/>
    <property type="project" value="UniProtKB-KW"/>
</dbReference>